<proteinExistence type="predicted"/>
<feature type="region of interest" description="Disordered" evidence="1">
    <location>
        <begin position="1"/>
        <end position="27"/>
    </location>
</feature>
<dbReference type="AlphaFoldDB" id="W1RT43"/>
<evidence type="ECO:0000313" key="3">
    <source>
        <dbReference type="Proteomes" id="UP000018857"/>
    </source>
</evidence>
<evidence type="ECO:0000256" key="1">
    <source>
        <dbReference type="SAM" id="MobiDB-lite"/>
    </source>
</evidence>
<dbReference type="PATRIC" id="fig|1208321.3.peg.1851"/>
<keyword evidence="3" id="KW-1185">Reference proteome</keyword>
<dbReference type="EMBL" id="AYOZ01000014">
    <property type="protein sequence ID" value="ETI60416.1"/>
    <property type="molecule type" value="Genomic_DNA"/>
</dbReference>
<name>W1RT43_9GAMM</name>
<reference evidence="2 3" key="1">
    <citation type="journal article" date="2014" name="Genome Announc.">
        <title>Draft Genome Sequence of Marinomonas sp. Strain D104, a Polycyclic Aromatic Hydrocarbon-Degrading Bacterium from the Deep-Sea Sediment of the Arctic Ocean.</title>
        <authorList>
            <person name="Dong C."/>
            <person name="Bai X."/>
            <person name="Lai Q."/>
            <person name="Xie Y."/>
            <person name="Chen X."/>
            <person name="Shao Z."/>
        </authorList>
    </citation>
    <scope>NUCLEOTIDE SEQUENCE [LARGE SCALE GENOMIC DNA]</scope>
    <source>
        <strain evidence="2 3">D104</strain>
    </source>
</reference>
<gene>
    <name evidence="2" type="ORF">D104_09305</name>
</gene>
<sequence length="46" mass="5039">MAMSSGRKNHPAPFKAPSFPNLPNLPKRPPALARLVGLLRSEIWSS</sequence>
<organism evidence="2 3">
    <name type="scientific">Marinomonas profundimaris</name>
    <dbReference type="NCBI Taxonomy" id="1208321"/>
    <lineage>
        <taxon>Bacteria</taxon>
        <taxon>Pseudomonadati</taxon>
        <taxon>Pseudomonadota</taxon>
        <taxon>Gammaproteobacteria</taxon>
        <taxon>Oceanospirillales</taxon>
        <taxon>Oceanospirillaceae</taxon>
        <taxon>Marinomonas</taxon>
    </lineage>
</organism>
<comment type="caution">
    <text evidence="2">The sequence shown here is derived from an EMBL/GenBank/DDBJ whole genome shotgun (WGS) entry which is preliminary data.</text>
</comment>
<protein>
    <submittedName>
        <fullName evidence="2">Uncharacterized protein</fullName>
    </submittedName>
</protein>
<accession>W1RT43</accession>
<evidence type="ECO:0000313" key="2">
    <source>
        <dbReference type="EMBL" id="ETI60416.1"/>
    </source>
</evidence>
<dbReference type="STRING" id="1208321.D104_09305"/>
<dbReference type="Proteomes" id="UP000018857">
    <property type="component" value="Unassembled WGS sequence"/>
</dbReference>